<dbReference type="GO" id="GO:0005829">
    <property type="term" value="C:cytosol"/>
    <property type="evidence" value="ECO:0007669"/>
    <property type="project" value="TreeGrafter"/>
</dbReference>
<dbReference type="PROSITE" id="PS51192">
    <property type="entry name" value="HELICASE_ATP_BIND_1"/>
    <property type="match status" value="1"/>
</dbReference>
<dbReference type="InterPro" id="IPR014001">
    <property type="entry name" value="Helicase_ATP-bd"/>
</dbReference>
<dbReference type="GO" id="GO:0003677">
    <property type="term" value="F:DNA binding"/>
    <property type="evidence" value="ECO:0007669"/>
    <property type="project" value="InterPro"/>
</dbReference>
<sequence length="434" mass="50114">MSLRVLLSDLKDDDIEAFEKHLLVEESSRQTKQRQARCPWLETPKYNTVRRDGEYAYIPFQWGMNYFSKKYRTERSDCSPIKIAYLGVLREEQKVVLQESTDLLNRYGSCMMAMYPGGGKTMTSLALASVIGMRTLILVNKIVLIQQWMETIQRAFGDHVRVQHLKPSGKIVPGCQFYIMNALNVPKRDASEYARLGIGFVIVDECHLIMTKIFSRAMAFLAPRYLIGLSATPFRPDGFDVMLELYFGLKKIVRKLYRPHRVLLWETKIKIVAKKDARGQILWCSVIDAQTVHEERNARIVDACIRHADRNILVLCKRIQQIDTLLQGLRDKGQSVTCMKDNDVSFDKEARILVATYQKVGTGFSHDKLDMLVLATDAEEYFIQYLGRVFRRPDVHPIVLDIVDDHPILRRHFLTRRKVYQDSGGAVENYTPSR</sequence>
<dbReference type="SMART" id="SM00487">
    <property type="entry name" value="DEXDc"/>
    <property type="match status" value="1"/>
</dbReference>
<dbReference type="PANTHER" id="PTHR47396:SF1">
    <property type="entry name" value="ATP-DEPENDENT HELICASE IRC3-RELATED"/>
    <property type="match status" value="1"/>
</dbReference>
<reference evidence="2" key="1">
    <citation type="journal article" date="2020" name="Nature">
        <title>Giant virus diversity and host interactions through global metagenomics.</title>
        <authorList>
            <person name="Schulz F."/>
            <person name="Roux S."/>
            <person name="Paez-Espino D."/>
            <person name="Jungbluth S."/>
            <person name="Walsh D.A."/>
            <person name="Denef V.J."/>
            <person name="McMahon K.D."/>
            <person name="Konstantinidis K.T."/>
            <person name="Eloe-Fadrosh E.A."/>
            <person name="Kyrpides N.C."/>
            <person name="Woyke T."/>
        </authorList>
    </citation>
    <scope>NUCLEOTIDE SEQUENCE</scope>
    <source>
        <strain evidence="2">GVMAG-S-1101169-75</strain>
    </source>
</reference>
<organism evidence="2">
    <name type="scientific">viral metagenome</name>
    <dbReference type="NCBI Taxonomy" id="1070528"/>
    <lineage>
        <taxon>unclassified sequences</taxon>
        <taxon>metagenomes</taxon>
        <taxon>organismal metagenomes</taxon>
    </lineage>
</organism>
<dbReference type="GO" id="GO:0016787">
    <property type="term" value="F:hydrolase activity"/>
    <property type="evidence" value="ECO:0007669"/>
    <property type="project" value="InterPro"/>
</dbReference>
<protein>
    <recommendedName>
        <fullName evidence="1">Helicase ATP-binding domain-containing protein</fullName>
    </recommendedName>
</protein>
<dbReference type="EMBL" id="MN740793">
    <property type="protein sequence ID" value="QHU11963.1"/>
    <property type="molecule type" value="Genomic_DNA"/>
</dbReference>
<name>A0A6C0K332_9ZZZZ</name>
<accession>A0A6C0K332</accession>
<dbReference type="PANTHER" id="PTHR47396">
    <property type="entry name" value="TYPE I RESTRICTION ENZYME ECOKI R PROTEIN"/>
    <property type="match status" value="1"/>
</dbReference>
<dbReference type="InterPro" id="IPR027417">
    <property type="entry name" value="P-loop_NTPase"/>
</dbReference>
<dbReference type="InterPro" id="IPR006935">
    <property type="entry name" value="Helicase/UvrB_N"/>
</dbReference>
<evidence type="ECO:0000313" key="2">
    <source>
        <dbReference type="EMBL" id="QHU11963.1"/>
    </source>
</evidence>
<evidence type="ECO:0000259" key="1">
    <source>
        <dbReference type="PROSITE" id="PS51192"/>
    </source>
</evidence>
<dbReference type="AlphaFoldDB" id="A0A6C0K332"/>
<dbReference type="GO" id="GO:0005524">
    <property type="term" value="F:ATP binding"/>
    <property type="evidence" value="ECO:0007669"/>
    <property type="project" value="InterPro"/>
</dbReference>
<dbReference type="SUPFAM" id="SSF52540">
    <property type="entry name" value="P-loop containing nucleoside triphosphate hydrolases"/>
    <property type="match status" value="2"/>
</dbReference>
<dbReference type="InterPro" id="IPR050742">
    <property type="entry name" value="Helicase_Restrict-Modif_Enz"/>
</dbReference>
<dbReference type="Pfam" id="PF04851">
    <property type="entry name" value="ResIII"/>
    <property type="match status" value="1"/>
</dbReference>
<dbReference type="Gene3D" id="3.40.50.300">
    <property type="entry name" value="P-loop containing nucleotide triphosphate hydrolases"/>
    <property type="match status" value="2"/>
</dbReference>
<proteinExistence type="predicted"/>
<feature type="domain" description="Helicase ATP-binding" evidence="1">
    <location>
        <begin position="101"/>
        <end position="251"/>
    </location>
</feature>